<proteinExistence type="predicted"/>
<dbReference type="InterPro" id="IPR016032">
    <property type="entry name" value="Sig_transdc_resp-reg_C-effctor"/>
</dbReference>
<accession>A0ABS9LD58</accession>
<reference evidence="5" key="1">
    <citation type="submission" date="2022-01" db="EMBL/GenBank/DDBJ databases">
        <authorList>
            <person name="Jo J.-H."/>
            <person name="Im W.-T."/>
        </authorList>
    </citation>
    <scope>NUCLEOTIDE SEQUENCE</scope>
    <source>
        <strain evidence="5">I2-34</strain>
    </source>
</reference>
<evidence type="ECO:0000256" key="2">
    <source>
        <dbReference type="ARBA" id="ARBA00023125"/>
    </source>
</evidence>
<name>A0ABS9LD58_9MICC</name>
<keyword evidence="6" id="KW-1185">Reference proteome</keyword>
<dbReference type="PROSITE" id="PS50043">
    <property type="entry name" value="HTH_LUXR_2"/>
    <property type="match status" value="1"/>
</dbReference>
<comment type="caution">
    <text evidence="5">The sequence shown here is derived from an EMBL/GenBank/DDBJ whole genome shotgun (WGS) entry which is preliminary data.</text>
</comment>
<dbReference type="PANTHER" id="PTHR44688">
    <property type="entry name" value="DNA-BINDING TRANSCRIPTIONAL ACTIVATOR DEVR_DOSR"/>
    <property type="match status" value="1"/>
</dbReference>
<keyword evidence="1" id="KW-0805">Transcription regulation</keyword>
<feature type="domain" description="HTH luxR-type" evidence="4">
    <location>
        <begin position="476"/>
        <end position="541"/>
    </location>
</feature>
<keyword evidence="3" id="KW-0804">Transcription</keyword>
<dbReference type="InterPro" id="IPR000792">
    <property type="entry name" value="Tscrpt_reg_LuxR_C"/>
</dbReference>
<dbReference type="SMART" id="SM00421">
    <property type="entry name" value="HTH_LUXR"/>
    <property type="match status" value="1"/>
</dbReference>
<evidence type="ECO:0000259" key="4">
    <source>
        <dbReference type="PROSITE" id="PS50043"/>
    </source>
</evidence>
<dbReference type="Proteomes" id="UP001165368">
    <property type="component" value="Unassembled WGS sequence"/>
</dbReference>
<dbReference type="Pfam" id="PF00196">
    <property type="entry name" value="GerE"/>
    <property type="match status" value="1"/>
</dbReference>
<dbReference type="Gene3D" id="1.10.10.10">
    <property type="entry name" value="Winged helix-like DNA-binding domain superfamily/Winged helix DNA-binding domain"/>
    <property type="match status" value="1"/>
</dbReference>
<protein>
    <submittedName>
        <fullName evidence="5">Response regulator transcription factor</fullName>
    </submittedName>
</protein>
<evidence type="ECO:0000313" key="6">
    <source>
        <dbReference type="Proteomes" id="UP001165368"/>
    </source>
</evidence>
<organism evidence="5 6">
    <name type="scientific">Arthrobacter hankyongi</name>
    <dbReference type="NCBI Taxonomy" id="2904801"/>
    <lineage>
        <taxon>Bacteria</taxon>
        <taxon>Bacillati</taxon>
        <taxon>Actinomycetota</taxon>
        <taxon>Actinomycetes</taxon>
        <taxon>Micrococcales</taxon>
        <taxon>Micrococcaceae</taxon>
        <taxon>Arthrobacter</taxon>
    </lineage>
</organism>
<evidence type="ECO:0000256" key="1">
    <source>
        <dbReference type="ARBA" id="ARBA00023015"/>
    </source>
</evidence>
<dbReference type="PROSITE" id="PS00622">
    <property type="entry name" value="HTH_LUXR_1"/>
    <property type="match status" value="1"/>
</dbReference>
<dbReference type="PANTHER" id="PTHR44688:SF16">
    <property type="entry name" value="DNA-BINDING TRANSCRIPTIONAL ACTIVATOR DEVR_DOSR"/>
    <property type="match status" value="1"/>
</dbReference>
<dbReference type="SUPFAM" id="SSF46894">
    <property type="entry name" value="C-terminal effector domain of the bipartite response regulators"/>
    <property type="match status" value="1"/>
</dbReference>
<evidence type="ECO:0000313" key="5">
    <source>
        <dbReference type="EMBL" id="MCG2624610.1"/>
    </source>
</evidence>
<dbReference type="RefSeq" id="WP_237826767.1">
    <property type="nucleotide sequence ID" value="NZ_JAKLTQ010000028.1"/>
</dbReference>
<evidence type="ECO:0000256" key="3">
    <source>
        <dbReference type="ARBA" id="ARBA00023163"/>
    </source>
</evidence>
<dbReference type="SUPFAM" id="SSF48452">
    <property type="entry name" value="TPR-like"/>
    <property type="match status" value="2"/>
</dbReference>
<gene>
    <name evidence="5" type="ORF">LVY72_22230</name>
</gene>
<sequence>MAWTPANALLHGRQAFGRRQWAAAFAQLEAADRAAALDPEDLERLADAAYLTGHREGGAYLARAYHGRLERSDRPGAARCAVWLCLQYLLQGEANLAGGWLARARRLLADCPDCAEQGYPLVPEGLSALEHGDTAAAASAFAAAAAVAERFADRDLLALARTGLAQSFIAADNPEAAMAHLDEVLVEVTAGEVSAVAAGIVLCAVVEACLEAFDLPRAGECTAALTQWCDAQPELVSYRGQCLVHRARLMQLHGSWPEALAAAQDAGARLSEPVAQPAAGAALYQQAELHRLAGRFAAAEEAYLGASRWVRDPQPGLALLQLMRGKAGAAAAGIRRALSGGSVRVERAGLLGAAVEILLAAGDRPGAQAAADELGQLASAFGSTWLKAEAAQGAGAVLIAEHRLPEAVERLHQAWTGWQELDAPYESARVRVLLGLAYRALGDGQAAQMEFDAARWVFLQLGAAPDAARVDVLLGRHRSAPPLSARETEVLLLVAAGKTNREIAAELFLSEKTVAHHVGSILTKLDLSSRAAATAYAYEHGMIRGS</sequence>
<dbReference type="PRINTS" id="PR00038">
    <property type="entry name" value="HTHLUXR"/>
</dbReference>
<dbReference type="CDD" id="cd06170">
    <property type="entry name" value="LuxR_C_like"/>
    <property type="match status" value="1"/>
</dbReference>
<keyword evidence="2" id="KW-0238">DNA-binding</keyword>
<dbReference type="InterPro" id="IPR011990">
    <property type="entry name" value="TPR-like_helical_dom_sf"/>
</dbReference>
<dbReference type="InterPro" id="IPR036388">
    <property type="entry name" value="WH-like_DNA-bd_sf"/>
</dbReference>
<dbReference type="EMBL" id="JAKLTQ010000028">
    <property type="protein sequence ID" value="MCG2624610.1"/>
    <property type="molecule type" value="Genomic_DNA"/>
</dbReference>